<evidence type="ECO:0000256" key="8">
    <source>
        <dbReference type="ARBA" id="ARBA00023170"/>
    </source>
</evidence>
<keyword evidence="2" id="KW-0813">Transport</keyword>
<dbReference type="Pfam" id="PF00593">
    <property type="entry name" value="TonB_dep_Rec_b-barrel"/>
    <property type="match status" value="1"/>
</dbReference>
<accession>A0A7V0T5M3</accession>
<dbReference type="AlphaFoldDB" id="A0A7V0T5M3"/>
<dbReference type="Gene3D" id="2.40.170.20">
    <property type="entry name" value="TonB-dependent receptor, beta-barrel domain"/>
    <property type="match status" value="1"/>
</dbReference>
<dbReference type="PANTHER" id="PTHR30069:SF29">
    <property type="entry name" value="HEMOGLOBIN AND HEMOGLOBIN-HAPTOGLOBIN-BINDING PROTEIN 1-RELATED"/>
    <property type="match status" value="1"/>
</dbReference>
<keyword evidence="9" id="KW-0998">Cell outer membrane</keyword>
<keyword evidence="4" id="KW-0812">Transmembrane</keyword>
<evidence type="ECO:0000256" key="6">
    <source>
        <dbReference type="ARBA" id="ARBA00023077"/>
    </source>
</evidence>
<name>A0A7V0T5M3_UNCW3</name>
<dbReference type="SUPFAM" id="SSF56935">
    <property type="entry name" value="Porins"/>
    <property type="match status" value="1"/>
</dbReference>
<keyword evidence="5" id="KW-0732">Signal</keyword>
<feature type="non-terminal residue" evidence="11">
    <location>
        <position position="1"/>
    </location>
</feature>
<evidence type="ECO:0000256" key="7">
    <source>
        <dbReference type="ARBA" id="ARBA00023136"/>
    </source>
</evidence>
<keyword evidence="8 11" id="KW-0675">Receptor</keyword>
<comment type="subcellular location">
    <subcellularLocation>
        <location evidence="1">Cell outer membrane</location>
        <topology evidence="1">Multi-pass membrane protein</topology>
    </subcellularLocation>
</comment>
<proteinExistence type="predicted"/>
<evidence type="ECO:0000256" key="1">
    <source>
        <dbReference type="ARBA" id="ARBA00004571"/>
    </source>
</evidence>
<reference evidence="11" key="1">
    <citation type="journal article" date="2020" name="mSystems">
        <title>Genome- and Community-Level Interaction Insights into Carbon Utilization and Element Cycling Functions of Hydrothermarchaeota in Hydrothermal Sediment.</title>
        <authorList>
            <person name="Zhou Z."/>
            <person name="Liu Y."/>
            <person name="Xu W."/>
            <person name="Pan J."/>
            <person name="Luo Z.H."/>
            <person name="Li M."/>
        </authorList>
    </citation>
    <scope>NUCLEOTIDE SEQUENCE [LARGE SCALE GENOMIC DNA]</scope>
    <source>
        <strain evidence="11">SpSt-1182</strain>
    </source>
</reference>
<protein>
    <submittedName>
        <fullName evidence="11">TonB-dependent receptor</fullName>
    </submittedName>
</protein>
<evidence type="ECO:0000256" key="9">
    <source>
        <dbReference type="ARBA" id="ARBA00023237"/>
    </source>
</evidence>
<keyword evidence="6" id="KW-0798">TonB box</keyword>
<evidence type="ECO:0000256" key="4">
    <source>
        <dbReference type="ARBA" id="ARBA00022692"/>
    </source>
</evidence>
<evidence type="ECO:0000256" key="5">
    <source>
        <dbReference type="ARBA" id="ARBA00022729"/>
    </source>
</evidence>
<dbReference type="PANTHER" id="PTHR30069">
    <property type="entry name" value="TONB-DEPENDENT OUTER MEMBRANE RECEPTOR"/>
    <property type="match status" value="1"/>
</dbReference>
<dbReference type="EMBL" id="DSBX01000194">
    <property type="protein sequence ID" value="HDQ99629.1"/>
    <property type="molecule type" value="Genomic_DNA"/>
</dbReference>
<dbReference type="GO" id="GO:0015344">
    <property type="term" value="F:siderophore uptake transmembrane transporter activity"/>
    <property type="evidence" value="ECO:0007669"/>
    <property type="project" value="TreeGrafter"/>
</dbReference>
<sequence length="471" mass="51936">ATHENRVAPLGYSVGLALDAAENDFIWTDDSGAARTMTNADRTGTAAFAKGSWREGGNRVNLFGLWSETRRGVPGPTDLPSESARRDDRQAFGYLRHTFEPDERLWLDTHVHAGRTWQNYRDTASLTPANDTHRLAAAGFQADAACAPARWLTFQLGAEAAQSRFDGTAIGAAERLNLAGMGQLCLEWLGIAVRPALRLERLRQDRRGDNASDRRTTDVASPKLSVSWTGFAPAAPYAAFGRSFRAPTLNELYWPAGEWTRGNPQLRPEWATGVEAGLRGRHRGASWLLGWYRNSLADLIQWQPDDSFRWRPVNVAEATLTGLEAEFALDIGRFGLDGNVNWCRARASGERLRYRPELSARGRAWLGIGDITRLFSTGVASPDFRLTLGADWSGDRLADPAWPDTLPVRMPAFALFDAGLEIDFPPAAARIALLAGVRNLTDTRAETMRHYPTPGRSWYAELKLGTGRSGS</sequence>
<dbReference type="Proteomes" id="UP000885672">
    <property type="component" value="Unassembled WGS sequence"/>
</dbReference>
<gene>
    <name evidence="11" type="ORF">ENN51_05015</name>
</gene>
<feature type="domain" description="TonB-dependent receptor-like beta-barrel" evidence="10">
    <location>
        <begin position="50"/>
        <end position="440"/>
    </location>
</feature>
<evidence type="ECO:0000256" key="3">
    <source>
        <dbReference type="ARBA" id="ARBA00022452"/>
    </source>
</evidence>
<evidence type="ECO:0000259" key="10">
    <source>
        <dbReference type="Pfam" id="PF00593"/>
    </source>
</evidence>
<keyword evidence="7" id="KW-0472">Membrane</keyword>
<keyword evidence="3" id="KW-1134">Transmembrane beta strand</keyword>
<organism evidence="11">
    <name type="scientific">candidate division WOR-3 bacterium</name>
    <dbReference type="NCBI Taxonomy" id="2052148"/>
    <lineage>
        <taxon>Bacteria</taxon>
        <taxon>Bacteria division WOR-3</taxon>
    </lineage>
</organism>
<evidence type="ECO:0000256" key="2">
    <source>
        <dbReference type="ARBA" id="ARBA00022448"/>
    </source>
</evidence>
<comment type="caution">
    <text evidence="11">The sequence shown here is derived from an EMBL/GenBank/DDBJ whole genome shotgun (WGS) entry which is preliminary data.</text>
</comment>
<dbReference type="InterPro" id="IPR036942">
    <property type="entry name" value="Beta-barrel_TonB_sf"/>
</dbReference>
<dbReference type="InterPro" id="IPR000531">
    <property type="entry name" value="Beta-barrel_TonB"/>
</dbReference>
<dbReference type="GO" id="GO:0009279">
    <property type="term" value="C:cell outer membrane"/>
    <property type="evidence" value="ECO:0007669"/>
    <property type="project" value="UniProtKB-SubCell"/>
</dbReference>
<evidence type="ECO:0000313" key="11">
    <source>
        <dbReference type="EMBL" id="HDQ99629.1"/>
    </source>
</evidence>
<dbReference type="GO" id="GO:0044718">
    <property type="term" value="P:siderophore transmembrane transport"/>
    <property type="evidence" value="ECO:0007669"/>
    <property type="project" value="TreeGrafter"/>
</dbReference>
<dbReference type="InterPro" id="IPR039426">
    <property type="entry name" value="TonB-dep_rcpt-like"/>
</dbReference>